<dbReference type="InterPro" id="IPR001128">
    <property type="entry name" value="Cyt_P450"/>
</dbReference>
<dbReference type="GO" id="GO:0020037">
    <property type="term" value="F:heme binding"/>
    <property type="evidence" value="ECO:0007669"/>
    <property type="project" value="InterPro"/>
</dbReference>
<keyword evidence="2" id="KW-0479">Metal-binding</keyword>
<gene>
    <name evidence="3" type="ORF">FOF46_29610</name>
</gene>
<dbReference type="EMBL" id="VLNR01000117">
    <property type="protein sequence ID" value="TSE03326.1"/>
    <property type="molecule type" value="Genomic_DNA"/>
</dbReference>
<keyword evidence="2" id="KW-0349">Heme</keyword>
<dbReference type="GO" id="GO:0005506">
    <property type="term" value="F:iron ion binding"/>
    <property type="evidence" value="ECO:0007669"/>
    <property type="project" value="InterPro"/>
</dbReference>
<reference evidence="3 4" key="1">
    <citation type="submission" date="2019-07" db="EMBL/GenBank/DDBJ databases">
        <title>The draft genome sequence of Aquimarina algiphila M91.</title>
        <authorList>
            <person name="Meng X."/>
        </authorList>
    </citation>
    <scope>NUCLEOTIDE SEQUENCE [LARGE SCALE GENOMIC DNA]</scope>
    <source>
        <strain evidence="3 4">M91</strain>
    </source>
</reference>
<dbReference type="OrthoDB" id="9801155at2"/>
<name>A0A554VAN8_9FLAO</name>
<accession>A0A554VAN8</accession>
<dbReference type="Gene3D" id="1.10.630.10">
    <property type="entry name" value="Cytochrome P450"/>
    <property type="match status" value="1"/>
</dbReference>
<dbReference type="RefSeq" id="WP_143919051.1">
    <property type="nucleotide sequence ID" value="NZ_CANMIK010000050.1"/>
</dbReference>
<organism evidence="3 4">
    <name type="scientific">Aquimarina algiphila</name>
    <dbReference type="NCBI Taxonomy" id="2047982"/>
    <lineage>
        <taxon>Bacteria</taxon>
        <taxon>Pseudomonadati</taxon>
        <taxon>Bacteroidota</taxon>
        <taxon>Flavobacteriia</taxon>
        <taxon>Flavobacteriales</taxon>
        <taxon>Flavobacteriaceae</taxon>
        <taxon>Aquimarina</taxon>
    </lineage>
</organism>
<evidence type="ECO:0000256" key="2">
    <source>
        <dbReference type="RuleBase" id="RU000461"/>
    </source>
</evidence>
<sequence>MKKLLFLQSEVKNPFALYEIMLKEGAIHWDKENKTWVSYSYDACTTILNSADVLIPQIDEKNVHQLNEFALHIKNGLVRLSNGMQHEITREITMYLFDGMKKISIDLTLQSILSTTAKNNKVDWVDTICKQLPALVILQSFDFGDEECDLILGEIELLKMIMLPHKNKEQVARINSSAERIFKIIENHILEVQSGLVSRLVMKYKLEYNDAVFLCISNLIGLLIQSYDGCRGILSNAILRILKSKEFSEQKCIHQEWVEKMVIETLRFDPPFHHTKRIVGKDMVVNNITIKKGASIVVMLAAANRDKKKFNNPNNFSIKRHNTNESLTFGMGSHMCLAKHFSIHLATETIYHFLKMYKTITLLENDVQYEPVMHARLPKQITLSF</sequence>
<dbReference type="GO" id="GO:0004497">
    <property type="term" value="F:monooxygenase activity"/>
    <property type="evidence" value="ECO:0007669"/>
    <property type="project" value="UniProtKB-KW"/>
</dbReference>
<dbReference type="PRINTS" id="PR00359">
    <property type="entry name" value="BP450"/>
</dbReference>
<dbReference type="GO" id="GO:0016705">
    <property type="term" value="F:oxidoreductase activity, acting on paired donors, with incorporation or reduction of molecular oxygen"/>
    <property type="evidence" value="ECO:0007669"/>
    <property type="project" value="InterPro"/>
</dbReference>
<keyword evidence="2" id="KW-0503">Monooxygenase</keyword>
<evidence type="ECO:0000256" key="1">
    <source>
        <dbReference type="ARBA" id="ARBA00010617"/>
    </source>
</evidence>
<keyword evidence="2" id="KW-0408">Iron</keyword>
<dbReference type="Proteomes" id="UP000318833">
    <property type="component" value="Unassembled WGS sequence"/>
</dbReference>
<dbReference type="SUPFAM" id="SSF48264">
    <property type="entry name" value="Cytochrome P450"/>
    <property type="match status" value="1"/>
</dbReference>
<dbReference type="InterPro" id="IPR002397">
    <property type="entry name" value="Cyt_P450_B"/>
</dbReference>
<dbReference type="CDD" id="cd00302">
    <property type="entry name" value="cytochrome_P450"/>
    <property type="match status" value="1"/>
</dbReference>
<protein>
    <submittedName>
        <fullName evidence="3">Cytochrome P450</fullName>
    </submittedName>
</protein>
<dbReference type="PROSITE" id="PS00086">
    <property type="entry name" value="CYTOCHROME_P450"/>
    <property type="match status" value="1"/>
</dbReference>
<dbReference type="InterPro" id="IPR017972">
    <property type="entry name" value="Cyt_P450_CS"/>
</dbReference>
<evidence type="ECO:0000313" key="3">
    <source>
        <dbReference type="EMBL" id="TSE03326.1"/>
    </source>
</evidence>
<keyword evidence="4" id="KW-1185">Reference proteome</keyword>
<comment type="similarity">
    <text evidence="1 2">Belongs to the cytochrome P450 family.</text>
</comment>
<proteinExistence type="inferred from homology"/>
<dbReference type="AlphaFoldDB" id="A0A554VAN8"/>
<comment type="caution">
    <text evidence="3">The sequence shown here is derived from an EMBL/GenBank/DDBJ whole genome shotgun (WGS) entry which is preliminary data.</text>
</comment>
<evidence type="ECO:0000313" key="4">
    <source>
        <dbReference type="Proteomes" id="UP000318833"/>
    </source>
</evidence>
<keyword evidence="2" id="KW-0560">Oxidoreductase</keyword>
<dbReference type="InterPro" id="IPR036396">
    <property type="entry name" value="Cyt_P450_sf"/>
</dbReference>
<dbReference type="Pfam" id="PF00067">
    <property type="entry name" value="p450"/>
    <property type="match status" value="1"/>
</dbReference>
<dbReference type="PANTHER" id="PTHR46696">
    <property type="entry name" value="P450, PUTATIVE (EUROFUNG)-RELATED"/>
    <property type="match status" value="1"/>
</dbReference>
<dbReference type="PANTHER" id="PTHR46696:SF1">
    <property type="entry name" value="CYTOCHROME P450 YJIB-RELATED"/>
    <property type="match status" value="1"/>
</dbReference>